<dbReference type="eggNOG" id="COG1315">
    <property type="taxonomic scope" value="Bacteria"/>
</dbReference>
<dbReference type="STRING" id="1348114.OM33_05515"/>
<evidence type="ECO:0000256" key="1">
    <source>
        <dbReference type="SAM" id="Coils"/>
    </source>
</evidence>
<keyword evidence="1" id="KW-0175">Coiled coil</keyword>
<dbReference type="InterPro" id="IPR005646">
    <property type="entry name" value="FapA"/>
</dbReference>
<dbReference type="PANTHER" id="PTHR38032">
    <property type="entry name" value="POLYMERASE-RELATED"/>
    <property type="match status" value="1"/>
</dbReference>
<dbReference type="Pfam" id="PF20250">
    <property type="entry name" value="FapA_N"/>
    <property type="match status" value="1"/>
</dbReference>
<dbReference type="InterPro" id="IPR046866">
    <property type="entry name" value="FapA_N"/>
</dbReference>
<protein>
    <recommendedName>
        <fullName evidence="2">Flagellar Assembly Protein A N-terminal region domain-containing protein</fullName>
    </recommendedName>
</protein>
<dbReference type="KEGG" id="pseo:OM33_05515"/>
<proteinExistence type="predicted"/>
<reference evidence="3 4" key="1">
    <citation type="submission" date="2014-11" db="EMBL/GenBank/DDBJ databases">
        <title>Complete Genome Sequence of Pseudoalteromonas sp. Strain OCN003 Isolated from Kaneohe Bay, Oahu, Hawaii.</title>
        <authorList>
            <person name="Beurmann S."/>
            <person name="Videau P."/>
            <person name="Ushijima B."/>
            <person name="Smith A.M."/>
            <person name="Aeby G.S."/>
            <person name="Callahan S.M."/>
            <person name="Belcaid M."/>
        </authorList>
    </citation>
    <scope>NUCLEOTIDE SEQUENCE [LARGE SCALE GENOMIC DNA]</scope>
    <source>
        <strain evidence="3 4">OCN003</strain>
    </source>
</reference>
<evidence type="ECO:0000313" key="4">
    <source>
        <dbReference type="Proteomes" id="UP000030341"/>
    </source>
</evidence>
<dbReference type="InterPro" id="IPR046865">
    <property type="entry name" value="FapA_b_solenoid"/>
</dbReference>
<sequence length="535" mass="58234">MFTLNNDNQVVLTVSEQTPMPPSADFVFQALANSEFADCYVLSKEVKEAFRSGDFEELIVAEKHDATLSIAIADDKMSATATLTSAYGGELMAVSSALELINEANISRGLNEASLESLLGKQFELPPGKQVSSVIAKGQFPVAGKNGSLEKNVQTLADRVRQPKRREDGSVDMRDFGALASVKPGDTLMTHHFATLGRDGFNVIGEVLKAKPGDEVKLIAGDGTKLSGTDDKYLVATIAGVPVDDKYGMRVDDVFTIPNVDVKSGHIEFDGSVIITENIEPGMKVTAKGDITVFGSVESAELNATGSIEVKGGCLGHTKDNDELSNKIVCDGNLTISYAQYTYLSGNQVKIKSQASHCHIKAKNELMIGNPEKGDGKLIGGKVLDAKTMICGEVGTDKGAHTEVHLGHSAVLLKNRTDEIFEQVRQCNQQLEALESEFDKALTVEDADKQQSLLIEISDKQNVNEQLIELLPNKAAKLERAIHMLRDYCYLEVQKSLHSNVELRIFNKVLKTARSYPPLTARIDKNKIELEFKTT</sequence>
<evidence type="ECO:0000259" key="2">
    <source>
        <dbReference type="Pfam" id="PF20250"/>
    </source>
</evidence>
<dbReference type="Pfam" id="PF03961">
    <property type="entry name" value="FapA"/>
    <property type="match status" value="1"/>
</dbReference>
<dbReference type="HOGENOM" id="CLU_026157_0_0_6"/>
<dbReference type="Gene3D" id="2.160.20.70">
    <property type="match status" value="1"/>
</dbReference>
<dbReference type="OrthoDB" id="5807941at2"/>
<dbReference type="Proteomes" id="UP000030341">
    <property type="component" value="Chromosome 1"/>
</dbReference>
<dbReference type="PANTHER" id="PTHR38032:SF1">
    <property type="entry name" value="RNA-BINDING PROTEIN KHPB N-TERMINAL DOMAIN-CONTAINING PROTEIN"/>
    <property type="match status" value="1"/>
</dbReference>
<dbReference type="AlphaFoldDB" id="A0A0A7EDI1"/>
<accession>A0A0A7EDI1</accession>
<dbReference type="GO" id="GO:0000902">
    <property type="term" value="P:cell morphogenesis"/>
    <property type="evidence" value="ECO:0007669"/>
    <property type="project" value="InterPro"/>
</dbReference>
<dbReference type="EMBL" id="CP009888">
    <property type="protein sequence ID" value="AIY64659.1"/>
    <property type="molecule type" value="Genomic_DNA"/>
</dbReference>
<feature type="coiled-coil region" evidence="1">
    <location>
        <begin position="417"/>
        <end position="444"/>
    </location>
</feature>
<evidence type="ECO:0000313" key="3">
    <source>
        <dbReference type="EMBL" id="AIY64659.1"/>
    </source>
</evidence>
<dbReference type="SUPFAM" id="SSF63848">
    <property type="entry name" value="Cell-division inhibitor MinC, C-terminal domain"/>
    <property type="match status" value="1"/>
</dbReference>
<dbReference type="InterPro" id="IPR016098">
    <property type="entry name" value="CAP/MinC_C"/>
</dbReference>
<feature type="domain" description="Flagellar Assembly Protein A N-terminal region" evidence="2">
    <location>
        <begin position="69"/>
        <end position="245"/>
    </location>
</feature>
<dbReference type="InterPro" id="IPR036145">
    <property type="entry name" value="MinC_C_sf"/>
</dbReference>
<keyword evidence="4" id="KW-1185">Reference proteome</keyword>
<gene>
    <name evidence="3" type="ORF">OM33_05515</name>
</gene>
<organism evidence="3 4">
    <name type="scientific">Pseudoalteromonas piratica</name>
    <dbReference type="NCBI Taxonomy" id="1348114"/>
    <lineage>
        <taxon>Bacteria</taxon>
        <taxon>Pseudomonadati</taxon>
        <taxon>Pseudomonadota</taxon>
        <taxon>Gammaproteobacteria</taxon>
        <taxon>Alteromonadales</taxon>
        <taxon>Pseudoalteromonadaceae</taxon>
        <taxon>Pseudoalteromonas</taxon>
    </lineage>
</organism>
<name>A0A0A7EDI1_9GAMM</name>
<dbReference type="RefSeq" id="WP_038639742.1">
    <property type="nucleotide sequence ID" value="NZ_CP009888.1"/>
</dbReference>